<proteinExistence type="inferred from homology"/>
<comment type="cofactor">
    <cofactor evidence="3">
        <name>Mg(2+)</name>
        <dbReference type="ChEBI" id="CHEBI:18420"/>
    </cofactor>
</comment>
<dbReference type="InterPro" id="IPR041492">
    <property type="entry name" value="HAD_2"/>
</dbReference>
<dbReference type="NCBIfam" id="NF009804">
    <property type="entry name" value="PRK13288.1"/>
    <property type="match status" value="1"/>
</dbReference>
<reference evidence="5" key="1">
    <citation type="submission" date="2016-10" db="EMBL/GenBank/DDBJ databases">
        <authorList>
            <person name="Varghese N."/>
            <person name="Submissions S."/>
        </authorList>
    </citation>
    <scope>NUCLEOTIDE SEQUENCE [LARGE SCALE GENOMIC DNA]</scope>
    <source>
        <strain evidence="5">CGMCC 1.10369</strain>
    </source>
</reference>
<keyword evidence="2 3" id="KW-0460">Magnesium</keyword>
<dbReference type="AlphaFoldDB" id="A0A1H0JRJ3"/>
<dbReference type="CDD" id="cd02616">
    <property type="entry name" value="HAD_PPase"/>
    <property type="match status" value="1"/>
</dbReference>
<dbReference type="HAMAP" id="MF_01250">
    <property type="entry name" value="Pyrophosphat_PpaX"/>
    <property type="match status" value="1"/>
</dbReference>
<evidence type="ECO:0000313" key="5">
    <source>
        <dbReference type="Proteomes" id="UP000198778"/>
    </source>
</evidence>
<dbReference type="PRINTS" id="PR00413">
    <property type="entry name" value="HADHALOGNASE"/>
</dbReference>
<organism evidence="4 5">
    <name type="scientific">Alkalicoccus daliensis</name>
    <dbReference type="NCBI Taxonomy" id="745820"/>
    <lineage>
        <taxon>Bacteria</taxon>
        <taxon>Bacillati</taxon>
        <taxon>Bacillota</taxon>
        <taxon>Bacilli</taxon>
        <taxon>Bacillales</taxon>
        <taxon>Bacillaceae</taxon>
        <taxon>Alkalicoccus</taxon>
    </lineage>
</organism>
<evidence type="ECO:0000256" key="1">
    <source>
        <dbReference type="ARBA" id="ARBA00022801"/>
    </source>
</evidence>
<dbReference type="SFLD" id="SFLDG01135">
    <property type="entry name" value="C1.5.6:_HAD__Beta-PGM__Phospha"/>
    <property type="match status" value="1"/>
</dbReference>
<dbReference type="Gene3D" id="1.10.150.240">
    <property type="entry name" value="Putative phosphatase, domain 2"/>
    <property type="match status" value="1"/>
</dbReference>
<dbReference type="OrthoDB" id="9807630at2"/>
<dbReference type="GO" id="GO:0005829">
    <property type="term" value="C:cytosol"/>
    <property type="evidence" value="ECO:0007669"/>
    <property type="project" value="TreeGrafter"/>
</dbReference>
<dbReference type="InterPro" id="IPR023198">
    <property type="entry name" value="PGP-like_dom2"/>
</dbReference>
<dbReference type="EMBL" id="FNIL01000014">
    <property type="protein sequence ID" value="SDO46307.1"/>
    <property type="molecule type" value="Genomic_DNA"/>
</dbReference>
<comment type="similarity">
    <text evidence="3">Belongs to the HAD-like hydrolase superfamily. PpaX family.</text>
</comment>
<dbReference type="InterPro" id="IPR036412">
    <property type="entry name" value="HAD-like_sf"/>
</dbReference>
<sequence>MTNKIDTILFDLDGTLINTIDLIVASFEHTLEEYFPGKYERNDIPSFIGPPLSETFERMNPDHVDEMIDVYRKFNHANHDSLVTEYEGVKETLDKLQEQGYAMAVVTTKKRDTALKGLQLMGMEEYFPVVVSLDEVTRYKPDPEPLMLALEQLNKSPEQAVMVGDSEHDILAGKNTGTLSAGVSWSIKGKEFLETFDPDVMLEKMTDLLDYMESLEKQSV</sequence>
<evidence type="ECO:0000256" key="3">
    <source>
        <dbReference type="HAMAP-Rule" id="MF_01250"/>
    </source>
</evidence>
<comment type="function">
    <text evidence="3">Hydrolyzes pyrophosphate formed during P-Ser-HPr dephosphorylation by HPrK/P. Might play a role in controlling the intracellular pyrophosphate pool.</text>
</comment>
<dbReference type="GO" id="GO:0006281">
    <property type="term" value="P:DNA repair"/>
    <property type="evidence" value="ECO:0007669"/>
    <property type="project" value="TreeGrafter"/>
</dbReference>
<feature type="active site" description="Nucleophile" evidence="3">
    <location>
        <position position="11"/>
    </location>
</feature>
<evidence type="ECO:0000256" key="2">
    <source>
        <dbReference type="ARBA" id="ARBA00022842"/>
    </source>
</evidence>
<dbReference type="EC" id="3.6.1.1" evidence="3"/>
<gene>
    <name evidence="3" type="primary">ppaX</name>
    <name evidence="4" type="ORF">SAMN04488053_11464</name>
</gene>
<dbReference type="STRING" id="745820.SAMN04488053_11464"/>
<dbReference type="GO" id="GO:0000287">
    <property type="term" value="F:magnesium ion binding"/>
    <property type="evidence" value="ECO:0007669"/>
    <property type="project" value="UniProtKB-UniRule"/>
</dbReference>
<dbReference type="PANTHER" id="PTHR43434">
    <property type="entry name" value="PHOSPHOGLYCOLATE PHOSPHATASE"/>
    <property type="match status" value="1"/>
</dbReference>
<dbReference type="SFLD" id="SFLDG01129">
    <property type="entry name" value="C1.5:_HAD__Beta-PGM__Phosphata"/>
    <property type="match status" value="1"/>
</dbReference>
<dbReference type="NCBIfam" id="TIGR01509">
    <property type="entry name" value="HAD-SF-IA-v3"/>
    <property type="match status" value="1"/>
</dbReference>
<dbReference type="Proteomes" id="UP000198778">
    <property type="component" value="Unassembled WGS sequence"/>
</dbReference>
<dbReference type="InterPro" id="IPR006439">
    <property type="entry name" value="HAD-SF_hydro_IA"/>
</dbReference>
<dbReference type="PANTHER" id="PTHR43434:SF26">
    <property type="entry name" value="PYROPHOSPHATASE PPAX"/>
    <property type="match status" value="1"/>
</dbReference>
<dbReference type="InterPro" id="IPR023214">
    <property type="entry name" value="HAD_sf"/>
</dbReference>
<dbReference type="InterPro" id="IPR050155">
    <property type="entry name" value="HAD-like_hydrolase_sf"/>
</dbReference>
<comment type="catalytic activity">
    <reaction evidence="3">
        <text>diphosphate + H2O = 2 phosphate + H(+)</text>
        <dbReference type="Rhea" id="RHEA:24576"/>
        <dbReference type="ChEBI" id="CHEBI:15377"/>
        <dbReference type="ChEBI" id="CHEBI:15378"/>
        <dbReference type="ChEBI" id="CHEBI:33019"/>
        <dbReference type="ChEBI" id="CHEBI:43474"/>
        <dbReference type="EC" id="3.6.1.1"/>
    </reaction>
</comment>
<dbReference type="NCBIfam" id="TIGR01549">
    <property type="entry name" value="HAD-SF-IA-v1"/>
    <property type="match status" value="1"/>
</dbReference>
<name>A0A1H0JRJ3_9BACI</name>
<keyword evidence="1 3" id="KW-0378">Hydrolase</keyword>
<evidence type="ECO:0000313" key="4">
    <source>
        <dbReference type="EMBL" id="SDO46307.1"/>
    </source>
</evidence>
<protein>
    <recommendedName>
        <fullName evidence="3">Pyrophosphatase PpaX</fullName>
        <ecNumber evidence="3">3.6.1.1</ecNumber>
    </recommendedName>
</protein>
<keyword evidence="5" id="KW-1185">Reference proteome</keyword>
<dbReference type="FunFam" id="3.40.50.1000:FF:000022">
    <property type="entry name" value="Phosphoglycolate phosphatase"/>
    <property type="match status" value="1"/>
</dbReference>
<dbReference type="GO" id="GO:0008967">
    <property type="term" value="F:phosphoglycolate phosphatase activity"/>
    <property type="evidence" value="ECO:0007669"/>
    <property type="project" value="TreeGrafter"/>
</dbReference>
<dbReference type="SFLD" id="SFLDS00003">
    <property type="entry name" value="Haloacid_Dehalogenase"/>
    <property type="match status" value="1"/>
</dbReference>
<dbReference type="Pfam" id="PF13419">
    <property type="entry name" value="HAD_2"/>
    <property type="match status" value="1"/>
</dbReference>
<dbReference type="GO" id="GO:0004427">
    <property type="term" value="F:inorganic diphosphate phosphatase activity"/>
    <property type="evidence" value="ECO:0007669"/>
    <property type="project" value="UniProtKB-UniRule"/>
</dbReference>
<dbReference type="Gene3D" id="3.40.50.1000">
    <property type="entry name" value="HAD superfamily/HAD-like"/>
    <property type="match status" value="1"/>
</dbReference>
<dbReference type="InterPro" id="IPR023733">
    <property type="entry name" value="Pyrophosphatase_Ppax"/>
</dbReference>
<dbReference type="RefSeq" id="WP_090843953.1">
    <property type="nucleotide sequence ID" value="NZ_FNIL01000014.1"/>
</dbReference>
<dbReference type="SUPFAM" id="SSF56784">
    <property type="entry name" value="HAD-like"/>
    <property type="match status" value="1"/>
</dbReference>
<accession>A0A1H0JRJ3</accession>